<organism evidence="1 2">
    <name type="scientific">Saccharothrix australiensis</name>
    <dbReference type="NCBI Taxonomy" id="2072"/>
    <lineage>
        <taxon>Bacteria</taxon>
        <taxon>Bacillati</taxon>
        <taxon>Actinomycetota</taxon>
        <taxon>Actinomycetes</taxon>
        <taxon>Pseudonocardiales</taxon>
        <taxon>Pseudonocardiaceae</taxon>
        <taxon>Saccharothrix</taxon>
    </lineage>
</organism>
<gene>
    <name evidence="1" type="ORF">C8E97_5780</name>
</gene>
<dbReference type="Proteomes" id="UP000282084">
    <property type="component" value="Unassembled WGS sequence"/>
</dbReference>
<dbReference type="EMBL" id="RBXO01000001">
    <property type="protein sequence ID" value="RKT57066.1"/>
    <property type="molecule type" value="Genomic_DNA"/>
</dbReference>
<comment type="caution">
    <text evidence="1">The sequence shown here is derived from an EMBL/GenBank/DDBJ whole genome shotgun (WGS) entry which is preliminary data.</text>
</comment>
<reference evidence="1 2" key="1">
    <citation type="submission" date="2018-10" db="EMBL/GenBank/DDBJ databases">
        <title>Sequencing the genomes of 1000 actinobacteria strains.</title>
        <authorList>
            <person name="Klenk H.-P."/>
        </authorList>
    </citation>
    <scope>NUCLEOTIDE SEQUENCE [LARGE SCALE GENOMIC DNA]</scope>
    <source>
        <strain evidence="1 2">DSM 43800</strain>
    </source>
</reference>
<evidence type="ECO:0000313" key="2">
    <source>
        <dbReference type="Proteomes" id="UP000282084"/>
    </source>
</evidence>
<proteinExistence type="predicted"/>
<protein>
    <recommendedName>
        <fullName evidence="3">CBS domain-containing protein</fullName>
    </recommendedName>
</protein>
<dbReference type="AlphaFoldDB" id="A0A495W5U2"/>
<accession>A0A495W5U2</accession>
<evidence type="ECO:0000313" key="1">
    <source>
        <dbReference type="EMBL" id="RKT57066.1"/>
    </source>
</evidence>
<sequence length="185" mass="19547">MVGSVRLSSLARSHVVVRYDDEVPRARAAVERADAEYAVVVTSDGVPLGVLGRPQLAAPGTATLTALADRCPVLAVVGGEPDELHPDELVDLADLVVREGLAFVLVERDGLPSGVVPRAAIEQALPLDLPDGSAVRSGNPDVAALRYVCRKCAPPTFHLPRAPEGDGRPPHCRRVFFHGAMEPDA</sequence>
<name>A0A495W5U2_9PSEU</name>
<keyword evidence="2" id="KW-1185">Reference proteome</keyword>
<evidence type="ECO:0008006" key="3">
    <source>
        <dbReference type="Google" id="ProtNLM"/>
    </source>
</evidence>